<feature type="region of interest" description="Disordered" evidence="1">
    <location>
        <begin position="127"/>
        <end position="198"/>
    </location>
</feature>
<comment type="caution">
    <text evidence="2">The sequence shown here is derived from an EMBL/GenBank/DDBJ whole genome shotgun (WGS) entry which is preliminary data.</text>
</comment>
<proteinExistence type="predicted"/>
<keyword evidence="3" id="KW-1185">Reference proteome</keyword>
<dbReference type="Pfam" id="PF07800">
    <property type="entry name" value="DUF1644"/>
    <property type="match status" value="1"/>
</dbReference>
<dbReference type="AlphaFoldDB" id="A0A4S4EE16"/>
<name>A0A4S4EE16_CAMSN</name>
<evidence type="ECO:0000313" key="3">
    <source>
        <dbReference type="Proteomes" id="UP000306102"/>
    </source>
</evidence>
<sequence>MSEGGKSRGFAAVVGGQQPSAPPPQYYYGTFQGVANYYPPPPHAVMGFPQPAPPAGSSAIPHPPYYSLGYQTVPVKLLHFHKFKLPKYRHIRGIQECEIVHKFHLNIEPGHLLFLAALVAQDIHYPKNPSETENEKEWEEAHERTSGTYTDLRKHARTEHPCVRPSEADPERQRNWRRKRAANEEVAVDSEESEEREDVEESCARVKKYCL</sequence>
<dbReference type="PANTHER" id="PTHR31197:SF5">
    <property type="entry name" value="OS01G0612600 PROTEIN"/>
    <property type="match status" value="1"/>
</dbReference>
<reference evidence="2 3" key="1">
    <citation type="journal article" date="2018" name="Proc. Natl. Acad. Sci. U.S.A.">
        <title>Draft genome sequence of Camellia sinensis var. sinensis provides insights into the evolution of the tea genome and tea quality.</title>
        <authorList>
            <person name="Wei C."/>
            <person name="Yang H."/>
            <person name="Wang S."/>
            <person name="Zhao J."/>
            <person name="Liu C."/>
            <person name="Gao L."/>
            <person name="Xia E."/>
            <person name="Lu Y."/>
            <person name="Tai Y."/>
            <person name="She G."/>
            <person name="Sun J."/>
            <person name="Cao H."/>
            <person name="Tong W."/>
            <person name="Gao Q."/>
            <person name="Li Y."/>
            <person name="Deng W."/>
            <person name="Jiang X."/>
            <person name="Wang W."/>
            <person name="Chen Q."/>
            <person name="Zhang S."/>
            <person name="Li H."/>
            <person name="Wu J."/>
            <person name="Wang P."/>
            <person name="Li P."/>
            <person name="Shi C."/>
            <person name="Zheng F."/>
            <person name="Jian J."/>
            <person name="Huang B."/>
            <person name="Shan D."/>
            <person name="Shi M."/>
            <person name="Fang C."/>
            <person name="Yue Y."/>
            <person name="Li F."/>
            <person name="Li D."/>
            <person name="Wei S."/>
            <person name="Han B."/>
            <person name="Jiang C."/>
            <person name="Yin Y."/>
            <person name="Xia T."/>
            <person name="Zhang Z."/>
            <person name="Bennetzen J.L."/>
            <person name="Zhao S."/>
            <person name="Wan X."/>
        </authorList>
    </citation>
    <scope>NUCLEOTIDE SEQUENCE [LARGE SCALE GENOMIC DNA]</scope>
    <source>
        <strain evidence="3">cv. Shuchazao</strain>
        <tissue evidence="2">Leaf</tissue>
    </source>
</reference>
<dbReference type="InterPro" id="IPR012866">
    <property type="entry name" value="DUF1644"/>
</dbReference>
<evidence type="ECO:0000256" key="1">
    <source>
        <dbReference type="SAM" id="MobiDB-lite"/>
    </source>
</evidence>
<organism evidence="2 3">
    <name type="scientific">Camellia sinensis var. sinensis</name>
    <name type="common">China tea</name>
    <dbReference type="NCBI Taxonomy" id="542762"/>
    <lineage>
        <taxon>Eukaryota</taxon>
        <taxon>Viridiplantae</taxon>
        <taxon>Streptophyta</taxon>
        <taxon>Embryophyta</taxon>
        <taxon>Tracheophyta</taxon>
        <taxon>Spermatophyta</taxon>
        <taxon>Magnoliopsida</taxon>
        <taxon>eudicotyledons</taxon>
        <taxon>Gunneridae</taxon>
        <taxon>Pentapetalae</taxon>
        <taxon>asterids</taxon>
        <taxon>Ericales</taxon>
        <taxon>Theaceae</taxon>
        <taxon>Camellia</taxon>
    </lineage>
</organism>
<gene>
    <name evidence="2" type="ORF">TEA_014218</name>
</gene>
<dbReference type="EMBL" id="SDRB02005209">
    <property type="protein sequence ID" value="THG14601.1"/>
    <property type="molecule type" value="Genomic_DNA"/>
</dbReference>
<accession>A0A4S4EE16</accession>
<dbReference type="PANTHER" id="PTHR31197">
    <property type="entry name" value="OS01G0612600 PROTEIN"/>
    <property type="match status" value="1"/>
</dbReference>
<protein>
    <submittedName>
        <fullName evidence="2">Uncharacterized protein</fullName>
    </submittedName>
</protein>
<feature type="compositionally biased region" description="Basic and acidic residues" evidence="1">
    <location>
        <begin position="158"/>
        <end position="174"/>
    </location>
</feature>
<evidence type="ECO:0000313" key="2">
    <source>
        <dbReference type="EMBL" id="THG14601.1"/>
    </source>
</evidence>
<feature type="compositionally biased region" description="Acidic residues" evidence="1">
    <location>
        <begin position="186"/>
        <end position="198"/>
    </location>
</feature>
<feature type="compositionally biased region" description="Basic and acidic residues" evidence="1">
    <location>
        <begin position="133"/>
        <end position="145"/>
    </location>
</feature>
<dbReference type="Proteomes" id="UP000306102">
    <property type="component" value="Unassembled WGS sequence"/>
</dbReference>